<dbReference type="InterPro" id="IPR006580">
    <property type="entry name" value="Znf_TTF"/>
</dbReference>
<dbReference type="PANTHER" id="PTHR11697">
    <property type="entry name" value="GENERAL TRANSCRIPTION FACTOR 2-RELATED ZINC FINGER PROTEIN"/>
    <property type="match status" value="1"/>
</dbReference>
<proteinExistence type="predicted"/>
<evidence type="ECO:0000256" key="1">
    <source>
        <dbReference type="SAM" id="MobiDB-lite"/>
    </source>
</evidence>
<dbReference type="PANTHER" id="PTHR11697:SF230">
    <property type="entry name" value="ZINC FINGER, MYM DOMAIN CONTAINING 1"/>
    <property type="match status" value="1"/>
</dbReference>
<organism evidence="3">
    <name type="scientific">Panicum hallii</name>
    <dbReference type="NCBI Taxonomy" id="206008"/>
    <lineage>
        <taxon>Eukaryota</taxon>
        <taxon>Viridiplantae</taxon>
        <taxon>Streptophyta</taxon>
        <taxon>Embryophyta</taxon>
        <taxon>Tracheophyta</taxon>
        <taxon>Spermatophyta</taxon>
        <taxon>Magnoliopsida</taxon>
        <taxon>Liliopsida</taxon>
        <taxon>Poales</taxon>
        <taxon>Poaceae</taxon>
        <taxon>PACMAD clade</taxon>
        <taxon>Panicoideae</taxon>
        <taxon>Panicodae</taxon>
        <taxon>Paniceae</taxon>
        <taxon>Panicinae</taxon>
        <taxon>Panicum</taxon>
        <taxon>Panicum sect. Panicum</taxon>
    </lineage>
</organism>
<dbReference type="Proteomes" id="UP000243499">
    <property type="component" value="Chromosome 5"/>
</dbReference>
<dbReference type="InterPro" id="IPR008906">
    <property type="entry name" value="HATC_C_dom"/>
</dbReference>
<dbReference type="SUPFAM" id="SSF53098">
    <property type="entry name" value="Ribonuclease H-like"/>
    <property type="match status" value="1"/>
</dbReference>
<name>A0A2T8IKM7_9POAL</name>
<dbReference type="Gramene" id="PVH38231">
    <property type="protein sequence ID" value="PVH38231"/>
    <property type="gene ID" value="PAHAL_5G204300"/>
</dbReference>
<reference evidence="3" key="1">
    <citation type="submission" date="2018-04" db="EMBL/GenBank/DDBJ databases">
        <title>WGS assembly of Panicum hallii.</title>
        <authorList>
            <person name="Lovell J."/>
            <person name="Jenkins J."/>
            <person name="Lowry D."/>
            <person name="Mamidi S."/>
            <person name="Sreedasyam A."/>
            <person name="Weng X."/>
            <person name="Barry K."/>
            <person name="Bonette J."/>
            <person name="Campitelli B."/>
            <person name="Daum C."/>
            <person name="Gordon S."/>
            <person name="Gould B."/>
            <person name="Lipzen A."/>
            <person name="Macqueen A."/>
            <person name="Palacio-Mejia J."/>
            <person name="Plott C."/>
            <person name="Shakirov E."/>
            <person name="Shu S."/>
            <person name="Yoshinaga Y."/>
            <person name="Zane M."/>
            <person name="Rokhsar D."/>
            <person name="Grimwood J."/>
            <person name="Schmutz J."/>
            <person name="Juenger T."/>
        </authorList>
    </citation>
    <scope>NUCLEOTIDE SEQUENCE [LARGE SCALE GENOMIC DNA]</scope>
    <source>
        <strain evidence="3">FIL2</strain>
    </source>
</reference>
<evidence type="ECO:0000313" key="3">
    <source>
        <dbReference type="EMBL" id="PVH38231.1"/>
    </source>
</evidence>
<dbReference type="SMART" id="SM00597">
    <property type="entry name" value="ZnF_TTF"/>
    <property type="match status" value="1"/>
</dbReference>
<dbReference type="EMBL" id="CM008050">
    <property type="protein sequence ID" value="PVH38231.1"/>
    <property type="molecule type" value="Genomic_DNA"/>
</dbReference>
<gene>
    <name evidence="3" type="ORF">PAHAL_5G204300</name>
</gene>
<dbReference type="GO" id="GO:0046983">
    <property type="term" value="F:protein dimerization activity"/>
    <property type="evidence" value="ECO:0007669"/>
    <property type="project" value="InterPro"/>
</dbReference>
<protein>
    <recommendedName>
        <fullName evidence="2">TTF-type domain-containing protein</fullName>
    </recommendedName>
</protein>
<accession>A0A2T8IKM7</accession>
<dbReference type="AlphaFoldDB" id="A0A2T8IKM7"/>
<dbReference type="InterPro" id="IPR025398">
    <property type="entry name" value="DUF4371"/>
</dbReference>
<dbReference type="InterPro" id="IPR012337">
    <property type="entry name" value="RNaseH-like_sf"/>
</dbReference>
<dbReference type="InterPro" id="IPR055298">
    <property type="entry name" value="AtLOH3-like"/>
</dbReference>
<sequence length="865" mass="99870">MRRLCELLDEVFVRTKENAEKKLTLTYEEMEAEREEITMHIQQKGINSFFKRKRDESNIENEQVQVQVEEPPRDADQSPLPLIEAEHHHRQEEQQPIPVLFRGIEFLERDPALRPQIWEYPSNQQNEVQRAYLKLGPMQPKLKNYKAFGPQGHQRRFQYHWFSEFPSWLEYSESSGKAYCLLCFLCSKNIKKRGGFDAFTIQGFNNWKKVHDRKNCAFLVHIGSDPCSEHNNSAKECQALLNNLNHIDNIMEVASNQEREKNRLRLRTSIAVVKWLTFQACSLRAHDEKLESKNRGNFIELIKLLAEFNPEIAAVVLENAPQCAKYTSPDIQKEILSIFALKIRKHIREEIGDQKFSIIVDETCDISKREQMAIVLRFVDIDGVLQERFFDLVHVRNTKALTLKAEICYVLSTYGFDVQNLRGQGYDGASNMRGELNGLQALVLKECPYAYYVHCYAHRLQLALVAAAKDVVPVTQFFQKLLFIVNTVDSSAKRHDELHDAQVVELARLLAVDELETGQGANQIRSLKRPGDTRWGSHLGSISSLMDMFNPVSTVLQNLAADSTAGTNRADGDTSFNYMISFEFVFILCLMREILEITEQLGQALQKKSQDIVNAIRLVQTTKILLEKMRSDDGWETFICKVMEFCVDHDIDIPNMDETYILRGGRARRQPNHFTTDHFFRVEVFRATLDTQLAELNLKFNEKVIGLLSICVTLVPKNGFASFQSSEICKMVEKYYPADFNQQEIIGLEYQLNHFVVEASRSDDLKRIATLAELCKCLVNTGRHRVFNLVDRLLRLLVTLPVSTATAERAFSTLKIIKTRLRNRMEDDFLANSMLVNIEAEILGDYNYEDIIHDFIDVKKRKVHF</sequence>
<evidence type="ECO:0000259" key="2">
    <source>
        <dbReference type="SMART" id="SM00597"/>
    </source>
</evidence>
<feature type="domain" description="TTF-type" evidence="2">
    <location>
        <begin position="153"/>
        <end position="253"/>
    </location>
</feature>
<dbReference type="Pfam" id="PF05699">
    <property type="entry name" value="Dimer_Tnp_hAT"/>
    <property type="match status" value="1"/>
</dbReference>
<dbReference type="Pfam" id="PF14291">
    <property type="entry name" value="DUF4371"/>
    <property type="match status" value="1"/>
</dbReference>
<feature type="region of interest" description="Disordered" evidence="1">
    <location>
        <begin position="60"/>
        <end position="79"/>
    </location>
</feature>